<comment type="function">
    <text evidence="17">Catalyzes the dehydration of the S-form of NAD(P)HX at the expense of ADP, which is converted to AMP. Together with NAD(P)HX epimerase, which catalyzes the epimerization of the S- and R-forms, the enzyme allows the repair of both epimers of NAD(P)HX, a damaged form of NAD(P)H that is a result of enzymatic or heat-dependent hydration.</text>
</comment>
<evidence type="ECO:0000256" key="8">
    <source>
        <dbReference type="ARBA" id="ARBA00022857"/>
    </source>
</evidence>
<comment type="subunit">
    <text evidence="17">Homotetramer.</text>
</comment>
<protein>
    <recommendedName>
        <fullName evidence="19">Bifunctional NAD(P)H-hydrate repair enzyme</fullName>
    </recommendedName>
    <alternativeName>
        <fullName evidence="19">Nicotinamide nucleotide repair protein</fullName>
    </alternativeName>
    <domain>
        <recommendedName>
            <fullName evidence="19">ADP-dependent (S)-NAD(P)H-hydrate dehydratase</fullName>
            <ecNumber evidence="19">4.2.1.136</ecNumber>
        </recommendedName>
        <alternativeName>
            <fullName evidence="19">ADP-dependent NAD(P)HX dehydratase</fullName>
        </alternativeName>
    </domain>
    <domain>
        <recommendedName>
            <fullName evidence="19">NAD(P)H-hydrate epimerase</fullName>
            <ecNumber evidence="19">5.1.99.6</ecNumber>
        </recommendedName>
    </domain>
</protein>
<keyword evidence="10 17" id="KW-0520">NAD</keyword>
<evidence type="ECO:0000259" key="21">
    <source>
        <dbReference type="PROSITE" id="PS51385"/>
    </source>
</evidence>
<keyword evidence="11 18" id="KW-0413">Isomerase</keyword>
<dbReference type="HAMAP" id="MF_01966">
    <property type="entry name" value="NADHX_epimerase"/>
    <property type="match status" value="1"/>
</dbReference>
<reference evidence="22 23" key="1">
    <citation type="submission" date="2019-07" db="EMBL/GenBank/DDBJ databases">
        <title>Whole genome shotgun sequence of Halolactibacillus alkaliphilus NBRC 103919.</title>
        <authorList>
            <person name="Hosoyama A."/>
            <person name="Uohara A."/>
            <person name="Ohji S."/>
            <person name="Ichikawa N."/>
        </authorList>
    </citation>
    <scope>NUCLEOTIDE SEQUENCE [LARGE SCALE GENOMIC DNA]</scope>
    <source>
        <strain evidence="22 23">NBRC 103919</strain>
    </source>
</reference>
<feature type="binding site" evidence="17">
    <location>
        <position position="432"/>
    </location>
    <ligand>
        <name>(6S)-NADPHX</name>
        <dbReference type="ChEBI" id="CHEBI:64076"/>
    </ligand>
</feature>
<dbReference type="AlphaFoldDB" id="A0A511X102"/>
<comment type="caution">
    <text evidence="22">The sequence shown here is derived from an EMBL/GenBank/DDBJ whole genome shotgun (WGS) entry which is preliminary data.</text>
</comment>
<dbReference type="InterPro" id="IPR029056">
    <property type="entry name" value="Ribokinase-like"/>
</dbReference>
<evidence type="ECO:0000256" key="4">
    <source>
        <dbReference type="ARBA" id="ARBA00009524"/>
    </source>
</evidence>
<dbReference type="SUPFAM" id="SSF53613">
    <property type="entry name" value="Ribokinase-like"/>
    <property type="match status" value="1"/>
</dbReference>
<evidence type="ECO:0000256" key="16">
    <source>
        <dbReference type="ARBA" id="ARBA00049209"/>
    </source>
</evidence>
<comment type="similarity">
    <text evidence="18">Belongs to the NnrE/AIBP family.</text>
</comment>
<feature type="domain" description="YjeF N-terminal" evidence="21">
    <location>
        <begin position="9"/>
        <end position="213"/>
    </location>
</feature>
<evidence type="ECO:0000256" key="13">
    <source>
        <dbReference type="ARBA" id="ARBA00023268"/>
    </source>
</evidence>
<evidence type="ECO:0000256" key="6">
    <source>
        <dbReference type="ARBA" id="ARBA00022741"/>
    </source>
</evidence>
<comment type="similarity">
    <text evidence="4 19">In the C-terminal section; belongs to the NnrD/CARKD family.</text>
</comment>
<keyword evidence="5 18" id="KW-0479">Metal-binding</keyword>
<evidence type="ECO:0000313" key="23">
    <source>
        <dbReference type="Proteomes" id="UP000321400"/>
    </source>
</evidence>
<evidence type="ECO:0000256" key="14">
    <source>
        <dbReference type="ARBA" id="ARBA00025153"/>
    </source>
</evidence>
<dbReference type="InterPro" id="IPR004443">
    <property type="entry name" value="YjeF_N_dom"/>
</dbReference>
<sequence>MKCLTSKEMTQIDLTAMKDYNMPGDMLMENAGRSIVAQIEPDIVKRDQIVVVAGPGNNGGDGFVVARELYNRGYRVKLIQTVPNEKITGDANKHFTILKKFGVPIVTSMSEAEHELKSATLVIDALFGTGYVGPMHEPIQSYVDLMNQILAPIYSIDVPSGVSEDVDSMTVAVKATKTLIIEAPKVTAYIETTAPYYGEKTIVSIGLPYAAFHSISRTVWLAPQVQTSLMPRQQFGHKGTYGHVLLVGGNVAMPGAVQLSALGAVKSGAGLVSVMTDEATWPYLQLPYEVMRTSVDYIMNKDFLSKYQVIAFGMGLGIDDQKERMLHQLLEQDVPLLIDADGLTLLGRDLRRLEGRNSPTVLTPHPKEFAMLSGHSVAAIKVNPFSVTKSFAKKHGVFLILKGANTIITSPRGEQIVNTTGNSGLSKGGSGDLLSGICSVRMMQDKPLLSSLANGVFLHGAACDFAIKQAYTPYDVTPTDVAGMLGEAFRTFIE</sequence>
<feature type="binding site" evidence="18">
    <location>
        <position position="160"/>
    </location>
    <ligand>
        <name>K(+)</name>
        <dbReference type="ChEBI" id="CHEBI:29103"/>
    </ligand>
</feature>
<dbReference type="GO" id="GO:0046496">
    <property type="term" value="P:nicotinamide nucleotide metabolic process"/>
    <property type="evidence" value="ECO:0007669"/>
    <property type="project" value="UniProtKB-UniRule"/>
</dbReference>
<feature type="binding site" evidence="18">
    <location>
        <position position="124"/>
    </location>
    <ligand>
        <name>K(+)</name>
        <dbReference type="ChEBI" id="CHEBI:29103"/>
    </ligand>
</feature>
<comment type="function">
    <text evidence="14 19">Bifunctional enzyme that catalyzes the epimerization of the S- and R-forms of NAD(P)HX and the dehydration of the S-form of NAD(P)HX at the expense of ADP, which is converted to AMP. This allows the repair of both epimers of NAD(P)HX, a damaged form of NAD(P)H that is a result of enzymatic or heat-dependent hydration.</text>
</comment>
<dbReference type="STRING" id="442899.SAMN05720591_10926"/>
<keyword evidence="13" id="KW-0511">Multifunctional enzyme</keyword>
<dbReference type="Gene3D" id="3.40.50.10260">
    <property type="entry name" value="YjeF N-terminal domain"/>
    <property type="match status" value="1"/>
</dbReference>
<dbReference type="GO" id="GO:0110051">
    <property type="term" value="P:metabolite repair"/>
    <property type="evidence" value="ECO:0007669"/>
    <property type="project" value="TreeGrafter"/>
</dbReference>
<gene>
    <name evidence="22" type="primary">nnr</name>
    <name evidence="17" type="synonym">nnrD</name>
    <name evidence="18" type="synonym">nnrE</name>
    <name evidence="22" type="ORF">HAL01_10960</name>
</gene>
<keyword evidence="8 17" id="KW-0521">NADP</keyword>
<feature type="domain" description="YjeF C-terminal" evidence="20">
    <location>
        <begin position="221"/>
        <end position="492"/>
    </location>
</feature>
<dbReference type="NCBIfam" id="TIGR00197">
    <property type="entry name" value="yjeF_nterm"/>
    <property type="match status" value="1"/>
</dbReference>
<dbReference type="Pfam" id="PF01256">
    <property type="entry name" value="Carb_kinase"/>
    <property type="match status" value="1"/>
</dbReference>
<dbReference type="CDD" id="cd01171">
    <property type="entry name" value="YXKO-related"/>
    <property type="match status" value="1"/>
</dbReference>
<evidence type="ECO:0000313" key="22">
    <source>
        <dbReference type="EMBL" id="GEN56632.1"/>
    </source>
</evidence>
<accession>A0A511X102</accession>
<comment type="catalytic activity">
    <reaction evidence="15 17 19">
        <text>(6S)-NADHX + ADP = AMP + phosphate + NADH + H(+)</text>
        <dbReference type="Rhea" id="RHEA:32223"/>
        <dbReference type="ChEBI" id="CHEBI:15378"/>
        <dbReference type="ChEBI" id="CHEBI:43474"/>
        <dbReference type="ChEBI" id="CHEBI:57945"/>
        <dbReference type="ChEBI" id="CHEBI:64074"/>
        <dbReference type="ChEBI" id="CHEBI:456215"/>
        <dbReference type="ChEBI" id="CHEBI:456216"/>
        <dbReference type="EC" id="4.2.1.136"/>
    </reaction>
</comment>
<dbReference type="Proteomes" id="UP000321400">
    <property type="component" value="Unassembled WGS sequence"/>
</dbReference>
<feature type="binding site" evidence="17">
    <location>
        <begin position="402"/>
        <end position="406"/>
    </location>
    <ligand>
        <name>AMP</name>
        <dbReference type="ChEBI" id="CHEBI:456215"/>
    </ligand>
</feature>
<dbReference type="InterPro" id="IPR030677">
    <property type="entry name" value="Nnr"/>
</dbReference>
<comment type="catalytic activity">
    <reaction evidence="2 18 19">
        <text>(6R)-NADPHX = (6S)-NADPHX</text>
        <dbReference type="Rhea" id="RHEA:32227"/>
        <dbReference type="ChEBI" id="CHEBI:64076"/>
        <dbReference type="ChEBI" id="CHEBI:64077"/>
        <dbReference type="EC" id="5.1.99.6"/>
    </reaction>
</comment>
<evidence type="ECO:0000256" key="11">
    <source>
        <dbReference type="ARBA" id="ARBA00023235"/>
    </source>
</evidence>
<feature type="binding site" evidence="18">
    <location>
        <begin position="128"/>
        <end position="134"/>
    </location>
    <ligand>
        <name>(6S)-NADPHX</name>
        <dbReference type="ChEBI" id="CHEBI:64076"/>
    </ligand>
</feature>
<feature type="binding site" evidence="17">
    <location>
        <position position="256"/>
    </location>
    <ligand>
        <name>(6S)-NADPHX</name>
        <dbReference type="ChEBI" id="CHEBI:64076"/>
    </ligand>
</feature>
<dbReference type="PROSITE" id="PS51385">
    <property type="entry name" value="YJEF_N"/>
    <property type="match status" value="1"/>
</dbReference>
<dbReference type="OrthoDB" id="9806925at2"/>
<dbReference type="EC" id="5.1.99.6" evidence="19"/>
<dbReference type="Pfam" id="PF03853">
    <property type="entry name" value="YjeF_N"/>
    <property type="match status" value="1"/>
</dbReference>
<dbReference type="EC" id="4.2.1.136" evidence="19"/>
<dbReference type="NCBIfam" id="TIGR00196">
    <property type="entry name" value="yjeF_cterm"/>
    <property type="match status" value="1"/>
</dbReference>
<dbReference type="PROSITE" id="PS51383">
    <property type="entry name" value="YJEF_C_3"/>
    <property type="match status" value="1"/>
</dbReference>
<name>A0A511X102_9BACI</name>
<proteinExistence type="inferred from homology"/>
<dbReference type="InterPro" id="IPR036652">
    <property type="entry name" value="YjeF_N_dom_sf"/>
</dbReference>
<comment type="similarity">
    <text evidence="3 19">In the N-terminal section; belongs to the NnrE/AIBP family.</text>
</comment>
<evidence type="ECO:0000256" key="15">
    <source>
        <dbReference type="ARBA" id="ARBA00048238"/>
    </source>
</evidence>
<feature type="binding site" evidence="18">
    <location>
        <position position="58"/>
    </location>
    <ligand>
        <name>K(+)</name>
        <dbReference type="ChEBI" id="CHEBI:29103"/>
    </ligand>
</feature>
<dbReference type="GO" id="GO:0005524">
    <property type="term" value="F:ATP binding"/>
    <property type="evidence" value="ECO:0007669"/>
    <property type="project" value="UniProtKB-UniRule"/>
</dbReference>
<comment type="cofactor">
    <cofactor evidence="17">
        <name>Mg(2+)</name>
        <dbReference type="ChEBI" id="CHEBI:18420"/>
    </cofactor>
</comment>
<feature type="binding site" evidence="17">
    <location>
        <position position="431"/>
    </location>
    <ligand>
        <name>AMP</name>
        <dbReference type="ChEBI" id="CHEBI:456215"/>
    </ligand>
</feature>
<dbReference type="PIRSF" id="PIRSF017184">
    <property type="entry name" value="Nnr"/>
    <property type="match status" value="1"/>
</dbReference>
<comment type="catalytic activity">
    <reaction evidence="1 18 19">
        <text>(6R)-NADHX = (6S)-NADHX</text>
        <dbReference type="Rhea" id="RHEA:32215"/>
        <dbReference type="ChEBI" id="CHEBI:64074"/>
        <dbReference type="ChEBI" id="CHEBI:64075"/>
        <dbReference type="EC" id="5.1.99.6"/>
    </reaction>
</comment>
<dbReference type="GO" id="GO:0046872">
    <property type="term" value="F:metal ion binding"/>
    <property type="evidence" value="ECO:0007669"/>
    <property type="project" value="UniProtKB-UniRule"/>
</dbReference>
<evidence type="ECO:0000256" key="5">
    <source>
        <dbReference type="ARBA" id="ARBA00022723"/>
    </source>
</evidence>
<comment type="catalytic activity">
    <reaction evidence="16 17 19">
        <text>(6S)-NADPHX + ADP = AMP + phosphate + NADPH + H(+)</text>
        <dbReference type="Rhea" id="RHEA:32235"/>
        <dbReference type="ChEBI" id="CHEBI:15378"/>
        <dbReference type="ChEBI" id="CHEBI:43474"/>
        <dbReference type="ChEBI" id="CHEBI:57783"/>
        <dbReference type="ChEBI" id="CHEBI:64076"/>
        <dbReference type="ChEBI" id="CHEBI:456215"/>
        <dbReference type="ChEBI" id="CHEBI:456216"/>
        <dbReference type="EC" id="4.2.1.136"/>
    </reaction>
</comment>
<evidence type="ECO:0000256" key="19">
    <source>
        <dbReference type="PIRNR" id="PIRNR017184"/>
    </source>
</evidence>
<dbReference type="GO" id="GO:0052856">
    <property type="term" value="F:NAD(P)HX epimerase activity"/>
    <property type="evidence" value="ECO:0007669"/>
    <property type="project" value="UniProtKB-UniRule"/>
</dbReference>
<comment type="caution">
    <text evidence="18">Lacks conserved residue(s) required for the propagation of feature annotation.</text>
</comment>
<evidence type="ECO:0000256" key="17">
    <source>
        <dbReference type="HAMAP-Rule" id="MF_01965"/>
    </source>
</evidence>
<dbReference type="EMBL" id="BJYE01000010">
    <property type="protein sequence ID" value="GEN56632.1"/>
    <property type="molecule type" value="Genomic_DNA"/>
</dbReference>
<dbReference type="HAMAP" id="MF_01965">
    <property type="entry name" value="NADHX_dehydratase"/>
    <property type="match status" value="1"/>
</dbReference>
<feature type="binding site" evidence="18">
    <location>
        <begin position="57"/>
        <end position="61"/>
    </location>
    <ligand>
        <name>(6S)-NADPHX</name>
        <dbReference type="ChEBI" id="CHEBI:64076"/>
    </ligand>
</feature>
<comment type="cofactor">
    <cofactor evidence="18 19">
        <name>K(+)</name>
        <dbReference type="ChEBI" id="CHEBI:29103"/>
    </cofactor>
    <text evidence="18 19">Binds 1 potassium ion per subunit.</text>
</comment>
<evidence type="ECO:0000256" key="18">
    <source>
        <dbReference type="HAMAP-Rule" id="MF_01966"/>
    </source>
</evidence>
<dbReference type="PANTHER" id="PTHR12592:SF0">
    <property type="entry name" value="ATP-DEPENDENT (S)-NAD(P)H-HYDRATE DEHYDRATASE"/>
    <property type="match status" value="1"/>
</dbReference>
<dbReference type="Gene3D" id="3.40.1190.20">
    <property type="match status" value="1"/>
</dbReference>
<evidence type="ECO:0000256" key="2">
    <source>
        <dbReference type="ARBA" id="ARBA00000909"/>
    </source>
</evidence>
<keyword evidence="6 17" id="KW-0547">Nucleotide-binding</keyword>
<evidence type="ECO:0000256" key="1">
    <source>
        <dbReference type="ARBA" id="ARBA00000013"/>
    </source>
</evidence>
<evidence type="ECO:0000256" key="7">
    <source>
        <dbReference type="ARBA" id="ARBA00022840"/>
    </source>
</evidence>
<dbReference type="GO" id="GO:0052855">
    <property type="term" value="F:ADP-dependent NAD(P)H-hydrate dehydratase activity"/>
    <property type="evidence" value="ECO:0007669"/>
    <property type="project" value="UniProtKB-UniRule"/>
</dbReference>
<feature type="binding site" evidence="18">
    <location>
        <position position="157"/>
    </location>
    <ligand>
        <name>(6S)-NADPHX</name>
        <dbReference type="ChEBI" id="CHEBI:64076"/>
    </ligand>
</feature>
<evidence type="ECO:0000256" key="3">
    <source>
        <dbReference type="ARBA" id="ARBA00006001"/>
    </source>
</evidence>
<comment type="function">
    <text evidence="18">Catalyzes the epimerization of the S- and R-forms of NAD(P)HX, a damaged form of NAD(P)H that is a result of enzymatic or heat-dependent hydration. This is a prerequisite for the S-specific NAD(P)H-hydrate dehydratase to allow the repair of both epimers of NAD(P)HX.</text>
</comment>
<evidence type="ECO:0000256" key="9">
    <source>
        <dbReference type="ARBA" id="ARBA00022958"/>
    </source>
</evidence>
<dbReference type="PANTHER" id="PTHR12592">
    <property type="entry name" value="ATP-DEPENDENT (S)-NAD(P)H-HYDRATE DEHYDRATASE FAMILY MEMBER"/>
    <property type="match status" value="1"/>
</dbReference>
<evidence type="ECO:0000256" key="12">
    <source>
        <dbReference type="ARBA" id="ARBA00023239"/>
    </source>
</evidence>
<dbReference type="RefSeq" id="WP_089801013.1">
    <property type="nucleotide sequence ID" value="NZ_BJYE01000010.1"/>
</dbReference>
<organism evidence="22 23">
    <name type="scientific">Halolactibacillus alkaliphilus</name>
    <dbReference type="NCBI Taxonomy" id="442899"/>
    <lineage>
        <taxon>Bacteria</taxon>
        <taxon>Bacillati</taxon>
        <taxon>Bacillota</taxon>
        <taxon>Bacilli</taxon>
        <taxon>Bacillales</taxon>
        <taxon>Bacillaceae</taxon>
        <taxon>Halolactibacillus</taxon>
    </lineage>
</organism>
<feature type="binding site" evidence="17">
    <location>
        <position position="315"/>
    </location>
    <ligand>
        <name>(6S)-NADPHX</name>
        <dbReference type="ChEBI" id="CHEBI:64076"/>
    </ligand>
</feature>
<keyword evidence="9 18" id="KW-0630">Potassium</keyword>
<evidence type="ECO:0000256" key="10">
    <source>
        <dbReference type="ARBA" id="ARBA00023027"/>
    </source>
</evidence>
<keyword evidence="23" id="KW-1185">Reference proteome</keyword>
<dbReference type="SUPFAM" id="SSF64153">
    <property type="entry name" value="YjeF N-terminal domain-like"/>
    <property type="match status" value="1"/>
</dbReference>
<evidence type="ECO:0000259" key="20">
    <source>
        <dbReference type="PROSITE" id="PS51383"/>
    </source>
</evidence>
<dbReference type="InterPro" id="IPR000631">
    <property type="entry name" value="CARKD"/>
</dbReference>
<keyword evidence="7 17" id="KW-0067">ATP-binding</keyword>
<feature type="binding site" evidence="17">
    <location>
        <position position="365"/>
    </location>
    <ligand>
        <name>(6S)-NADPHX</name>
        <dbReference type="ChEBI" id="CHEBI:64076"/>
    </ligand>
</feature>
<comment type="similarity">
    <text evidence="17">Belongs to the NnrD/CARKD family.</text>
</comment>
<keyword evidence="12 17" id="KW-0456">Lyase</keyword>